<dbReference type="PANTHER" id="PTHR23048">
    <property type="entry name" value="MYOSIN LIGHT CHAIN 1, 3"/>
    <property type="match status" value="1"/>
</dbReference>
<sequence length="162" mass="19002">MYTTKAKRRPPPRREITEEQKQEIKEAFDLFDTDKDGAVDYHELKVAMRALGFDAKKPEVLKLLRDNDKDGTGLMDFEDFSRISEFLIIVKLLRTRVLDRDPMDEIKKAFQLFDDDKTGRISLRNLRRVAKEIGENLDDEELQAMLDEFDLDQDGESILFWG</sequence>
<dbReference type="PROSITE" id="PS50222">
    <property type="entry name" value="EF_HAND_2"/>
    <property type="match status" value="3"/>
</dbReference>
<keyword evidence="1" id="KW-0479">Metal-binding</keyword>
<dbReference type="GO" id="GO:0016460">
    <property type="term" value="C:myosin II complex"/>
    <property type="evidence" value="ECO:0007669"/>
    <property type="project" value="TreeGrafter"/>
</dbReference>
<dbReference type="InterPro" id="IPR002048">
    <property type="entry name" value="EF_hand_dom"/>
</dbReference>
<name>A0A433DAJ1_9FUNG</name>
<accession>A0A433DAJ1</accession>
<proteinExistence type="predicted"/>
<dbReference type="InterPro" id="IPR050230">
    <property type="entry name" value="CALM/Myosin/TropC-like"/>
</dbReference>
<dbReference type="InterPro" id="IPR011992">
    <property type="entry name" value="EF-hand-dom_pair"/>
</dbReference>
<dbReference type="Proteomes" id="UP000268093">
    <property type="component" value="Unassembled WGS sequence"/>
</dbReference>
<feature type="domain" description="EF-hand" evidence="4">
    <location>
        <begin position="101"/>
        <end position="136"/>
    </location>
</feature>
<feature type="domain" description="EF-hand" evidence="4">
    <location>
        <begin position="55"/>
        <end position="90"/>
    </location>
</feature>
<dbReference type="EMBL" id="RBNI01004059">
    <property type="protein sequence ID" value="RUP47832.1"/>
    <property type="molecule type" value="Genomic_DNA"/>
</dbReference>
<organism evidence="5 6">
    <name type="scientific">Jimgerdemannia flammicorona</name>
    <dbReference type="NCBI Taxonomy" id="994334"/>
    <lineage>
        <taxon>Eukaryota</taxon>
        <taxon>Fungi</taxon>
        <taxon>Fungi incertae sedis</taxon>
        <taxon>Mucoromycota</taxon>
        <taxon>Mucoromycotina</taxon>
        <taxon>Endogonomycetes</taxon>
        <taxon>Endogonales</taxon>
        <taxon>Endogonaceae</taxon>
        <taxon>Jimgerdemannia</taxon>
    </lineage>
</organism>
<dbReference type="Pfam" id="PF13499">
    <property type="entry name" value="EF-hand_7"/>
    <property type="match status" value="2"/>
</dbReference>
<dbReference type="FunFam" id="1.10.238.10:FF:000301">
    <property type="entry name" value="EF-hand calcium-binding protein"/>
    <property type="match status" value="1"/>
</dbReference>
<evidence type="ECO:0000313" key="5">
    <source>
        <dbReference type="EMBL" id="RUP47832.1"/>
    </source>
</evidence>
<dbReference type="SMART" id="SM00054">
    <property type="entry name" value="EFh"/>
    <property type="match status" value="3"/>
</dbReference>
<comment type="caution">
    <text evidence="5">The sequence shown here is derived from an EMBL/GenBank/DDBJ whole genome shotgun (WGS) entry which is preliminary data.</text>
</comment>
<evidence type="ECO:0000259" key="4">
    <source>
        <dbReference type="PROSITE" id="PS50222"/>
    </source>
</evidence>
<keyword evidence="6" id="KW-1185">Reference proteome</keyword>
<dbReference type="InterPro" id="IPR018247">
    <property type="entry name" value="EF_Hand_1_Ca_BS"/>
</dbReference>
<keyword evidence="3" id="KW-0106">Calcium</keyword>
<evidence type="ECO:0000256" key="2">
    <source>
        <dbReference type="ARBA" id="ARBA00022737"/>
    </source>
</evidence>
<reference evidence="5 6" key="1">
    <citation type="journal article" date="2018" name="New Phytol.">
        <title>Phylogenomics of Endogonaceae and evolution of mycorrhizas within Mucoromycota.</title>
        <authorList>
            <person name="Chang Y."/>
            <person name="Desiro A."/>
            <person name="Na H."/>
            <person name="Sandor L."/>
            <person name="Lipzen A."/>
            <person name="Clum A."/>
            <person name="Barry K."/>
            <person name="Grigoriev I.V."/>
            <person name="Martin F.M."/>
            <person name="Stajich J.E."/>
            <person name="Smith M.E."/>
            <person name="Bonito G."/>
            <person name="Spatafora J.W."/>
        </authorList>
    </citation>
    <scope>NUCLEOTIDE SEQUENCE [LARGE SCALE GENOMIC DNA]</scope>
    <source>
        <strain evidence="5 6">GMNB39</strain>
    </source>
</reference>
<dbReference type="Gene3D" id="1.10.238.10">
    <property type="entry name" value="EF-hand"/>
    <property type="match status" value="2"/>
</dbReference>
<dbReference type="PANTHER" id="PTHR23048:SF48">
    <property type="entry name" value="CENTRIN 3"/>
    <property type="match status" value="1"/>
</dbReference>
<keyword evidence="2" id="KW-0677">Repeat</keyword>
<feature type="domain" description="EF-hand" evidence="4">
    <location>
        <begin position="19"/>
        <end position="54"/>
    </location>
</feature>
<dbReference type="AlphaFoldDB" id="A0A433DAJ1"/>
<protein>
    <recommendedName>
        <fullName evidence="4">EF-hand domain-containing protein</fullName>
    </recommendedName>
</protein>
<dbReference type="GO" id="GO:0005509">
    <property type="term" value="F:calcium ion binding"/>
    <property type="evidence" value="ECO:0007669"/>
    <property type="project" value="InterPro"/>
</dbReference>
<evidence type="ECO:0000256" key="1">
    <source>
        <dbReference type="ARBA" id="ARBA00022723"/>
    </source>
</evidence>
<gene>
    <name evidence="5" type="ORF">BC936DRAFT_145285</name>
</gene>
<dbReference type="PROSITE" id="PS00018">
    <property type="entry name" value="EF_HAND_1"/>
    <property type="match status" value="2"/>
</dbReference>
<evidence type="ECO:0000256" key="3">
    <source>
        <dbReference type="ARBA" id="ARBA00022837"/>
    </source>
</evidence>
<evidence type="ECO:0000313" key="6">
    <source>
        <dbReference type="Proteomes" id="UP000268093"/>
    </source>
</evidence>
<dbReference type="OrthoDB" id="26525at2759"/>
<dbReference type="SUPFAM" id="SSF47473">
    <property type="entry name" value="EF-hand"/>
    <property type="match status" value="1"/>
</dbReference>